<dbReference type="PANTHER" id="PTHR24064">
    <property type="entry name" value="SOLUTE CARRIER FAMILY 22 MEMBER"/>
    <property type="match status" value="1"/>
</dbReference>
<dbReference type="PROSITE" id="PS50850">
    <property type="entry name" value="MFS"/>
    <property type="match status" value="1"/>
</dbReference>
<reference evidence="7" key="2">
    <citation type="submission" date="2021-03" db="UniProtKB">
        <authorList>
            <consortium name="EnsemblPlants"/>
        </authorList>
    </citation>
    <scope>IDENTIFICATION</scope>
</reference>
<dbReference type="InterPro" id="IPR011701">
    <property type="entry name" value="MFS"/>
</dbReference>
<evidence type="ECO:0000313" key="8">
    <source>
        <dbReference type="Proteomes" id="UP000596660"/>
    </source>
</evidence>
<dbReference type="InterPro" id="IPR036259">
    <property type="entry name" value="MFS_trans_sf"/>
</dbReference>
<dbReference type="GO" id="GO:0022857">
    <property type="term" value="F:transmembrane transporter activity"/>
    <property type="evidence" value="ECO:0007669"/>
    <property type="project" value="InterPro"/>
</dbReference>
<dbReference type="AlphaFoldDB" id="A0A803LRS8"/>
<evidence type="ECO:0000259" key="6">
    <source>
        <dbReference type="PROSITE" id="PS50850"/>
    </source>
</evidence>
<evidence type="ECO:0000256" key="1">
    <source>
        <dbReference type="ARBA" id="ARBA00004141"/>
    </source>
</evidence>
<evidence type="ECO:0000256" key="2">
    <source>
        <dbReference type="ARBA" id="ARBA00022692"/>
    </source>
</evidence>
<dbReference type="OMA" id="TSIMSEW"/>
<protein>
    <recommendedName>
        <fullName evidence="6">Major facilitator superfamily (MFS) profile domain-containing protein</fullName>
    </recommendedName>
</protein>
<evidence type="ECO:0000256" key="3">
    <source>
        <dbReference type="ARBA" id="ARBA00022989"/>
    </source>
</evidence>
<dbReference type="GO" id="GO:0016020">
    <property type="term" value="C:membrane"/>
    <property type="evidence" value="ECO:0007669"/>
    <property type="project" value="UniProtKB-SubCell"/>
</dbReference>
<dbReference type="SMR" id="A0A803LRS8"/>
<proteinExistence type="predicted"/>
<dbReference type="InterPro" id="IPR020846">
    <property type="entry name" value="MFS_dom"/>
</dbReference>
<reference evidence="7" key="1">
    <citation type="journal article" date="2017" name="Nature">
        <title>The genome of Chenopodium quinoa.</title>
        <authorList>
            <person name="Jarvis D.E."/>
            <person name="Ho Y.S."/>
            <person name="Lightfoot D.J."/>
            <person name="Schmoeckel S.M."/>
            <person name="Li B."/>
            <person name="Borm T.J.A."/>
            <person name="Ohyanagi H."/>
            <person name="Mineta K."/>
            <person name="Michell C.T."/>
            <person name="Saber N."/>
            <person name="Kharbatia N.M."/>
            <person name="Rupper R.R."/>
            <person name="Sharp A.R."/>
            <person name="Dally N."/>
            <person name="Boughton B.A."/>
            <person name="Woo Y.H."/>
            <person name="Gao G."/>
            <person name="Schijlen E.G.W.M."/>
            <person name="Guo X."/>
            <person name="Momin A.A."/>
            <person name="Negrao S."/>
            <person name="Al-Babili S."/>
            <person name="Gehring C."/>
            <person name="Roessner U."/>
            <person name="Jung C."/>
            <person name="Murphy K."/>
            <person name="Arold S.T."/>
            <person name="Gojobori T."/>
            <person name="van der Linden C.G."/>
            <person name="van Loo E.N."/>
            <person name="Jellen E.N."/>
            <person name="Maughan P.J."/>
            <person name="Tester M."/>
        </authorList>
    </citation>
    <scope>NUCLEOTIDE SEQUENCE [LARGE SCALE GENOMIC DNA]</scope>
    <source>
        <strain evidence="7">cv. PI 614886</strain>
    </source>
</reference>
<organism evidence="7 8">
    <name type="scientific">Chenopodium quinoa</name>
    <name type="common">Quinoa</name>
    <dbReference type="NCBI Taxonomy" id="63459"/>
    <lineage>
        <taxon>Eukaryota</taxon>
        <taxon>Viridiplantae</taxon>
        <taxon>Streptophyta</taxon>
        <taxon>Embryophyta</taxon>
        <taxon>Tracheophyta</taxon>
        <taxon>Spermatophyta</taxon>
        <taxon>Magnoliopsida</taxon>
        <taxon>eudicotyledons</taxon>
        <taxon>Gunneridae</taxon>
        <taxon>Pentapetalae</taxon>
        <taxon>Caryophyllales</taxon>
        <taxon>Chenopodiaceae</taxon>
        <taxon>Chenopodioideae</taxon>
        <taxon>Atripliceae</taxon>
        <taxon>Chenopodium</taxon>
    </lineage>
</organism>
<dbReference type="Pfam" id="PF07690">
    <property type="entry name" value="MFS_1"/>
    <property type="match status" value="1"/>
</dbReference>
<evidence type="ECO:0000256" key="5">
    <source>
        <dbReference type="SAM" id="Phobius"/>
    </source>
</evidence>
<keyword evidence="4 5" id="KW-0472">Membrane</keyword>
<keyword evidence="3 5" id="KW-1133">Transmembrane helix</keyword>
<comment type="subcellular location">
    <subcellularLocation>
        <location evidence="1">Membrane</location>
        <topology evidence="1">Multi-pass membrane protein</topology>
    </subcellularLocation>
</comment>
<accession>A0A803LRS8</accession>
<keyword evidence="2 5" id="KW-0812">Transmembrane</keyword>
<feature type="transmembrane region" description="Helical" evidence="5">
    <location>
        <begin position="119"/>
        <end position="140"/>
    </location>
</feature>
<evidence type="ECO:0000313" key="7">
    <source>
        <dbReference type="EnsemblPlants" id="AUR62017657-RA:cds"/>
    </source>
</evidence>
<evidence type="ECO:0000256" key="4">
    <source>
        <dbReference type="ARBA" id="ARBA00023136"/>
    </source>
</evidence>
<keyword evidence="8" id="KW-1185">Reference proteome</keyword>
<dbReference type="Proteomes" id="UP000596660">
    <property type="component" value="Unplaced"/>
</dbReference>
<dbReference type="Gramene" id="AUR62017657-RA">
    <property type="protein sequence ID" value="AUR62017657-RA:cds"/>
    <property type="gene ID" value="AUR62017657"/>
</dbReference>
<dbReference type="EnsemblPlants" id="AUR62017657-RA">
    <property type="protein sequence ID" value="AUR62017657-RA:cds"/>
    <property type="gene ID" value="AUR62017657"/>
</dbReference>
<feature type="domain" description="Major facilitator superfamily (MFS) profile" evidence="6">
    <location>
        <begin position="39"/>
        <end position="219"/>
    </location>
</feature>
<dbReference type="SUPFAM" id="SSF103473">
    <property type="entry name" value="MFS general substrate transporter"/>
    <property type="match status" value="1"/>
</dbReference>
<name>A0A803LRS8_CHEQI</name>
<sequence>MEREDAVIDREEEVMAPLLVVVSVDDIVEKSLGRLNWIQIIQAILASLPPFFDSQQTYMSNFAHVQPNWHCTYTTYNNASCISNKSNICTLSRNEWGWDTGNVHTSIMSEWDLECASSFITGLPTTCYFVGCLLGGLLLATLGDSSLGRKNLLCISSLVMSLAALASAFSPNIWVYSVFRFLSGAGRTPLAICALVLLTERVGKRWRSQVAMVGSSIFH</sequence>
<dbReference type="Gene3D" id="1.20.1250.20">
    <property type="entry name" value="MFS general substrate transporter like domains"/>
    <property type="match status" value="1"/>
</dbReference>
<feature type="transmembrane region" description="Helical" evidence="5">
    <location>
        <begin position="152"/>
        <end position="169"/>
    </location>
</feature>